<dbReference type="GO" id="GO:0015074">
    <property type="term" value="P:DNA integration"/>
    <property type="evidence" value="ECO:0007669"/>
    <property type="project" value="InterPro"/>
</dbReference>
<dbReference type="Gene3D" id="1.10.10.10">
    <property type="entry name" value="Winged helix-like DNA-binding domain superfamily/Winged helix DNA-binding domain"/>
    <property type="match status" value="1"/>
</dbReference>
<evidence type="ECO:0000259" key="2">
    <source>
        <dbReference type="PROSITE" id="PS51898"/>
    </source>
</evidence>
<dbReference type="Proteomes" id="UP000298642">
    <property type="component" value="Chromosome"/>
</dbReference>
<evidence type="ECO:0000256" key="1">
    <source>
        <dbReference type="ARBA" id="ARBA00023172"/>
    </source>
</evidence>
<keyword evidence="4" id="KW-1185">Reference proteome</keyword>
<keyword evidence="1" id="KW-0233">DNA recombination</keyword>
<proteinExistence type="predicted"/>
<dbReference type="AlphaFoldDB" id="A0A4D7AYC5"/>
<dbReference type="EMBL" id="CP034413">
    <property type="protein sequence ID" value="QCI61000.1"/>
    <property type="molecule type" value="Genomic_DNA"/>
</dbReference>
<dbReference type="Pfam" id="PF00589">
    <property type="entry name" value="Phage_integrase"/>
    <property type="match status" value="1"/>
</dbReference>
<feature type="domain" description="Tyr recombinase" evidence="2">
    <location>
        <begin position="1"/>
        <end position="171"/>
    </location>
</feature>
<sequence>MRRPDARAMAQLLAEQTQTAAGLILRLAWRQGLTREEIQRLTWNDVDFSAHQLRLPDRTIPLETETEDCLRRQAERPDPPTPFVVVSDRRRQQMPPESISRLARKTLDRAGLGGISLMDLRHDFIIRHLESHDWPYVARISGIAVPTLYAVFSDYLPEGRQKDSLPRQEVDGFLMWKLLQAEGSSPVGLALWMGWKLGMQVREMTALTWDQVDLDRGLVRLPDRDLALGVTLRRLLRAAAGRRRPGEDPHVLLTPNSRRPLDQPRLSKMVRTALIRGGMEHISLGDLCREERRENEDARLLAYAAEKGTISRSEAMSLLGLSKVAAYERLRQLAERGKLVRVGGKYYPAGQVVPPEEQYDVIRTFLEQSGPAYRQDLAALLHVGDRQCALILKHMVEDGRLVQAGQRYALPIREEVLL</sequence>
<dbReference type="GO" id="GO:0003677">
    <property type="term" value="F:DNA binding"/>
    <property type="evidence" value="ECO:0007669"/>
    <property type="project" value="InterPro"/>
</dbReference>
<evidence type="ECO:0000313" key="3">
    <source>
        <dbReference type="EMBL" id="QCI61000.1"/>
    </source>
</evidence>
<dbReference type="InterPro" id="IPR013762">
    <property type="entry name" value="Integrase-like_cat_sf"/>
</dbReference>
<name>A0A4D7AYC5_9FIRM</name>
<accession>A0A4D7AYC5</accession>
<dbReference type="GO" id="GO:0006310">
    <property type="term" value="P:DNA recombination"/>
    <property type="evidence" value="ECO:0007669"/>
    <property type="project" value="UniProtKB-KW"/>
</dbReference>
<dbReference type="PROSITE" id="PS51898">
    <property type="entry name" value="TYR_RECOMBINASE"/>
    <property type="match status" value="1"/>
</dbReference>
<dbReference type="KEGG" id="obj:EIO64_08460"/>
<dbReference type="InterPro" id="IPR002104">
    <property type="entry name" value="Integrase_catalytic"/>
</dbReference>
<evidence type="ECO:0000313" key="4">
    <source>
        <dbReference type="Proteomes" id="UP000298642"/>
    </source>
</evidence>
<protein>
    <submittedName>
        <fullName evidence="3">Tyrosine-type recombinase/integrase</fullName>
    </submittedName>
</protein>
<dbReference type="SUPFAM" id="SSF56349">
    <property type="entry name" value="DNA breaking-rejoining enzymes"/>
    <property type="match status" value="2"/>
</dbReference>
<reference evidence="4" key="1">
    <citation type="submission" date="2018-12" db="EMBL/GenBank/DDBJ databases">
        <title>Dusodibacter welbiota gen. nov., sp. nov., isolated from human faeces and emended description of the Oscillibacter genus.</title>
        <authorList>
            <person name="Le Roy T."/>
            <person name="Van der Smissen P."/>
            <person name="Delzenne N."/>
            <person name="Muccioli G."/>
            <person name="Collet J.F."/>
            <person name="Cani P.D."/>
        </authorList>
    </citation>
    <scope>NUCLEOTIDE SEQUENCE [LARGE SCALE GENOMIC DNA]</scope>
    <source>
        <strain evidence="4">J115</strain>
    </source>
</reference>
<dbReference type="InterPro" id="IPR036388">
    <property type="entry name" value="WH-like_DNA-bd_sf"/>
</dbReference>
<gene>
    <name evidence="3" type="ORF">EIO64_08460</name>
</gene>
<dbReference type="Gene3D" id="1.10.443.10">
    <property type="entry name" value="Intergrase catalytic core"/>
    <property type="match status" value="2"/>
</dbReference>
<dbReference type="InterPro" id="IPR011010">
    <property type="entry name" value="DNA_brk_join_enz"/>
</dbReference>
<organism evidence="3 4">
    <name type="scientific">Dysosmobacter welbionis</name>
    <dbReference type="NCBI Taxonomy" id="2093857"/>
    <lineage>
        <taxon>Bacteria</taxon>
        <taxon>Bacillati</taxon>
        <taxon>Bacillota</taxon>
        <taxon>Clostridia</taxon>
        <taxon>Eubacteriales</taxon>
        <taxon>Oscillospiraceae</taxon>
        <taxon>Dysosmobacter</taxon>
    </lineage>
</organism>